<evidence type="ECO:0008006" key="5">
    <source>
        <dbReference type="Google" id="ProtNLM"/>
    </source>
</evidence>
<dbReference type="SMART" id="SM00225">
    <property type="entry name" value="BTB"/>
    <property type="match status" value="1"/>
</dbReference>
<evidence type="ECO:0000259" key="2">
    <source>
        <dbReference type="PROSITE" id="PS50144"/>
    </source>
</evidence>
<protein>
    <recommendedName>
        <fullName evidence="5">BTB/POZ protein</fullName>
    </recommendedName>
</protein>
<dbReference type="PANTHER" id="PTHR24413">
    <property type="entry name" value="SPECKLE-TYPE POZ PROTEIN"/>
    <property type="match status" value="1"/>
</dbReference>
<dbReference type="InterPro" id="IPR002083">
    <property type="entry name" value="MATH/TRAF_dom"/>
</dbReference>
<dbReference type="AlphaFoldDB" id="A0A397VFM3"/>
<dbReference type="OrthoDB" id="6359816at2759"/>
<evidence type="ECO:0000259" key="1">
    <source>
        <dbReference type="PROSITE" id="PS50097"/>
    </source>
</evidence>
<sequence>MGSYDQQLIPDIYTSNSTISTFQQTKIPPQRQKKKREDMSMKWLFQPNRHASEQPQQNTKLPTHDQFTFTWTVRDYHEVADLYPTGRWFYSDSFVEPNHPQSNKISSIGDTYTSDYLWRMCMYPNGVSQADKNYLGLFLKAIPTDHERDGNSLGRERTYAFEVYRLESSIASSSSMVPTPILLKNEKFSKTRFGFGSDQVFGRRQFLKLSEIYPDPNSKFDLIVRVRITNEENTAIMAAVTEVQHGEFPLATQIPKYFDDERFCDVEFSFPCGARIKAHRIILAAQSKYFESLLSGQWVEGRSKVIPIKEVEYEIFRCIMYYLYTGKLEENLELDCLKAAYMKADMLGLETLGKILANRIAEDVNSDNWDEILLLGWQMGDMCLKSAAMGFVVTRWEELKNTDNMQRVVACGNVEWIEELIAAKIFGVHESYRK</sequence>
<dbReference type="InterPro" id="IPR011333">
    <property type="entry name" value="SKP1/BTB/POZ_sf"/>
</dbReference>
<dbReference type="EMBL" id="QKWP01000369">
    <property type="protein sequence ID" value="RIB21275.1"/>
    <property type="molecule type" value="Genomic_DNA"/>
</dbReference>
<dbReference type="Gene3D" id="3.30.710.10">
    <property type="entry name" value="Potassium Channel Kv1.1, Chain A"/>
    <property type="match status" value="1"/>
</dbReference>
<dbReference type="Proteomes" id="UP000266673">
    <property type="component" value="Unassembled WGS sequence"/>
</dbReference>
<feature type="domain" description="BTB" evidence="1">
    <location>
        <begin position="264"/>
        <end position="332"/>
    </location>
</feature>
<dbReference type="InterPro" id="IPR008974">
    <property type="entry name" value="TRAF-like"/>
</dbReference>
<dbReference type="SUPFAM" id="SSF54695">
    <property type="entry name" value="POZ domain"/>
    <property type="match status" value="1"/>
</dbReference>
<dbReference type="Pfam" id="PF00651">
    <property type="entry name" value="BTB"/>
    <property type="match status" value="1"/>
</dbReference>
<dbReference type="CDD" id="cd18186">
    <property type="entry name" value="BTB_POZ_ZBTB_KLHL-like"/>
    <property type="match status" value="1"/>
</dbReference>
<gene>
    <name evidence="3" type="ORF">C2G38_2034514</name>
</gene>
<dbReference type="Gene3D" id="2.60.210.10">
    <property type="entry name" value="Apoptosis, Tumor Necrosis Factor Receptor Associated Protein 2, Chain A"/>
    <property type="match status" value="1"/>
</dbReference>
<dbReference type="PROSITE" id="PS50144">
    <property type="entry name" value="MATH"/>
    <property type="match status" value="1"/>
</dbReference>
<dbReference type="STRING" id="44941.A0A397VFM3"/>
<evidence type="ECO:0000313" key="3">
    <source>
        <dbReference type="EMBL" id="RIB21275.1"/>
    </source>
</evidence>
<dbReference type="SUPFAM" id="SSF49599">
    <property type="entry name" value="TRAF domain-like"/>
    <property type="match status" value="1"/>
</dbReference>
<organism evidence="3 4">
    <name type="scientific">Gigaspora rosea</name>
    <dbReference type="NCBI Taxonomy" id="44941"/>
    <lineage>
        <taxon>Eukaryota</taxon>
        <taxon>Fungi</taxon>
        <taxon>Fungi incertae sedis</taxon>
        <taxon>Mucoromycota</taxon>
        <taxon>Glomeromycotina</taxon>
        <taxon>Glomeromycetes</taxon>
        <taxon>Diversisporales</taxon>
        <taxon>Gigasporaceae</taxon>
        <taxon>Gigaspora</taxon>
    </lineage>
</organism>
<dbReference type="InterPro" id="IPR000210">
    <property type="entry name" value="BTB/POZ_dom"/>
</dbReference>
<keyword evidence="4" id="KW-1185">Reference proteome</keyword>
<accession>A0A397VFM3</accession>
<dbReference type="CDD" id="cd00121">
    <property type="entry name" value="MATH"/>
    <property type="match status" value="1"/>
</dbReference>
<dbReference type="PROSITE" id="PS50097">
    <property type="entry name" value="BTB"/>
    <property type="match status" value="1"/>
</dbReference>
<reference evidence="3 4" key="1">
    <citation type="submission" date="2018-06" db="EMBL/GenBank/DDBJ databases">
        <title>Comparative genomics reveals the genomic features of Rhizophagus irregularis, R. cerebriforme, R. diaphanum and Gigaspora rosea, and their symbiotic lifestyle signature.</title>
        <authorList>
            <person name="Morin E."/>
            <person name="San Clemente H."/>
            <person name="Chen E.C.H."/>
            <person name="De La Providencia I."/>
            <person name="Hainaut M."/>
            <person name="Kuo A."/>
            <person name="Kohler A."/>
            <person name="Murat C."/>
            <person name="Tang N."/>
            <person name="Roy S."/>
            <person name="Loubradou J."/>
            <person name="Henrissat B."/>
            <person name="Grigoriev I.V."/>
            <person name="Corradi N."/>
            <person name="Roux C."/>
            <person name="Martin F.M."/>
        </authorList>
    </citation>
    <scope>NUCLEOTIDE SEQUENCE [LARGE SCALE GENOMIC DNA]</scope>
    <source>
        <strain evidence="3 4">DAOM 194757</strain>
    </source>
</reference>
<comment type="caution">
    <text evidence="3">The sequence shown here is derived from an EMBL/GenBank/DDBJ whole genome shotgun (WGS) entry which is preliminary data.</text>
</comment>
<dbReference type="GO" id="GO:0030163">
    <property type="term" value="P:protein catabolic process"/>
    <property type="evidence" value="ECO:0007669"/>
    <property type="project" value="UniProtKB-ARBA"/>
</dbReference>
<proteinExistence type="predicted"/>
<evidence type="ECO:0000313" key="4">
    <source>
        <dbReference type="Proteomes" id="UP000266673"/>
    </source>
</evidence>
<feature type="domain" description="MATH" evidence="2">
    <location>
        <begin position="66"/>
        <end position="224"/>
    </location>
</feature>
<name>A0A397VFM3_9GLOM</name>